<dbReference type="Gene3D" id="1.20.120.980">
    <property type="entry name" value="Serine carboxypeptidase S28, SKS domain"/>
    <property type="match status" value="1"/>
</dbReference>
<name>A0ABD6EN91_9BILA</name>
<evidence type="ECO:0000313" key="2">
    <source>
        <dbReference type="Proteomes" id="UP001608902"/>
    </source>
</evidence>
<dbReference type="Proteomes" id="UP001608902">
    <property type="component" value="Unassembled WGS sequence"/>
</dbReference>
<dbReference type="EMBL" id="JBGFUD010005903">
    <property type="protein sequence ID" value="MFH4980667.1"/>
    <property type="molecule type" value="Genomic_DNA"/>
</dbReference>
<organism evidence="1 2">
    <name type="scientific">Gnathostoma spinigerum</name>
    <dbReference type="NCBI Taxonomy" id="75299"/>
    <lineage>
        <taxon>Eukaryota</taxon>
        <taxon>Metazoa</taxon>
        <taxon>Ecdysozoa</taxon>
        <taxon>Nematoda</taxon>
        <taxon>Chromadorea</taxon>
        <taxon>Rhabditida</taxon>
        <taxon>Spirurina</taxon>
        <taxon>Gnathostomatomorpha</taxon>
        <taxon>Gnathostomatoidea</taxon>
        <taxon>Gnathostomatidae</taxon>
        <taxon>Gnathostoma</taxon>
    </lineage>
</organism>
<dbReference type="Pfam" id="PF05577">
    <property type="entry name" value="Peptidase_S28"/>
    <property type="match status" value="1"/>
</dbReference>
<keyword evidence="2" id="KW-1185">Reference proteome</keyword>
<feature type="non-terminal residue" evidence="1">
    <location>
        <position position="1"/>
    </location>
</feature>
<comment type="caution">
    <text evidence="1">The sequence shown here is derived from an EMBL/GenBank/DDBJ whole genome shotgun (WGS) entry which is preliminary data.</text>
</comment>
<evidence type="ECO:0000313" key="1">
    <source>
        <dbReference type="EMBL" id="MFH4980667.1"/>
    </source>
</evidence>
<dbReference type="AlphaFoldDB" id="A0ABD6EN91"/>
<proteinExistence type="predicted"/>
<dbReference type="InterPro" id="IPR042269">
    <property type="entry name" value="Ser_carbopepase_S28_SKS"/>
</dbReference>
<sequence>AVEQSLKATNPVCAQRIADAMSVIQNLTLTKEGRERLNSVLTLWPPFKDTTLKLKDVQNLITILYGYFSDIVENTNYGRNFRSIKNLCAIIDEAVRLGLDGVGQVKTVIQWSNRRYPIKHPYDDVPLYISYENLVKRRKGTTLWEG</sequence>
<reference evidence="1 2" key="1">
    <citation type="submission" date="2024-08" db="EMBL/GenBank/DDBJ databases">
        <title>Gnathostoma spinigerum genome.</title>
        <authorList>
            <person name="Gonzalez-Bertolin B."/>
            <person name="Monzon S."/>
            <person name="Zaballos A."/>
            <person name="Jimenez P."/>
            <person name="Dekumyoy P."/>
            <person name="Varona S."/>
            <person name="Cuesta I."/>
            <person name="Sumanam S."/>
            <person name="Adisakwattana P."/>
            <person name="Gasser R.B."/>
            <person name="Hernandez-Gonzalez A."/>
            <person name="Young N.D."/>
            <person name="Perteguer M.J."/>
        </authorList>
    </citation>
    <scope>NUCLEOTIDE SEQUENCE [LARGE SCALE GENOMIC DNA]</scope>
    <source>
        <strain evidence="1">AL3</strain>
        <tissue evidence="1">Liver</tissue>
    </source>
</reference>
<accession>A0ABD6EN91</accession>
<gene>
    <name evidence="1" type="ORF">AB6A40_007376</name>
</gene>
<protein>
    <submittedName>
        <fullName evidence="1">Uncharacterized protein</fullName>
    </submittedName>
</protein>
<dbReference type="InterPro" id="IPR008758">
    <property type="entry name" value="Peptidase_S28"/>
</dbReference>